<evidence type="ECO:0000256" key="10">
    <source>
        <dbReference type="ARBA" id="ARBA00023237"/>
    </source>
</evidence>
<evidence type="ECO:0000256" key="3">
    <source>
        <dbReference type="ARBA" id="ARBA00022448"/>
    </source>
</evidence>
<comment type="subcellular location">
    <subcellularLocation>
        <location evidence="1">Cell outer membrane</location>
        <topology evidence="1">Multi-pass membrane protein</topology>
    </subcellularLocation>
</comment>
<organism evidence="13 14">
    <name type="scientific">Ottowia thiooxydans</name>
    <dbReference type="NCBI Taxonomy" id="219182"/>
    <lineage>
        <taxon>Bacteria</taxon>
        <taxon>Pseudomonadati</taxon>
        <taxon>Pseudomonadota</taxon>
        <taxon>Betaproteobacteria</taxon>
        <taxon>Burkholderiales</taxon>
        <taxon>Comamonadaceae</taxon>
        <taxon>Ottowia</taxon>
    </lineage>
</organism>
<dbReference type="EMBL" id="JBEPSH010000008">
    <property type="protein sequence ID" value="MET4579162.1"/>
    <property type="molecule type" value="Genomic_DNA"/>
</dbReference>
<keyword evidence="9" id="KW-0472">Membrane</keyword>
<evidence type="ECO:0000256" key="11">
    <source>
        <dbReference type="SAM" id="SignalP"/>
    </source>
</evidence>
<keyword evidence="7" id="KW-0406">Ion transport</keyword>
<dbReference type="InterPro" id="IPR033900">
    <property type="entry name" value="Gram_neg_porin_domain"/>
</dbReference>
<keyword evidence="3" id="KW-0813">Transport</keyword>
<feature type="domain" description="Porin" evidence="12">
    <location>
        <begin position="7"/>
        <end position="293"/>
    </location>
</feature>
<evidence type="ECO:0000256" key="4">
    <source>
        <dbReference type="ARBA" id="ARBA00022452"/>
    </source>
</evidence>
<dbReference type="InterPro" id="IPR023614">
    <property type="entry name" value="Porin_dom_sf"/>
</dbReference>
<keyword evidence="10" id="KW-0998">Cell outer membrane</keyword>
<dbReference type="SUPFAM" id="SSF56935">
    <property type="entry name" value="Porins"/>
    <property type="match status" value="1"/>
</dbReference>
<comment type="subunit">
    <text evidence="2">Homotrimer.</text>
</comment>
<feature type="signal peptide" evidence="11">
    <location>
        <begin position="1"/>
        <end position="19"/>
    </location>
</feature>
<dbReference type="CDD" id="cd00342">
    <property type="entry name" value="gram_neg_porins"/>
    <property type="match status" value="1"/>
</dbReference>
<evidence type="ECO:0000256" key="9">
    <source>
        <dbReference type="ARBA" id="ARBA00023136"/>
    </source>
</evidence>
<evidence type="ECO:0000256" key="8">
    <source>
        <dbReference type="ARBA" id="ARBA00023114"/>
    </source>
</evidence>
<keyword evidence="4" id="KW-1134">Transmembrane beta strand</keyword>
<keyword evidence="6 11" id="KW-0732">Signal</keyword>
<keyword evidence="5" id="KW-0812">Transmembrane</keyword>
<dbReference type="InterPro" id="IPR050298">
    <property type="entry name" value="Gram-neg_bact_OMP"/>
</dbReference>
<protein>
    <submittedName>
        <fullName evidence="13">Porin</fullName>
    </submittedName>
</protein>
<evidence type="ECO:0000313" key="14">
    <source>
        <dbReference type="Proteomes" id="UP001549320"/>
    </source>
</evidence>
<proteinExistence type="predicted"/>
<dbReference type="Gene3D" id="2.40.160.10">
    <property type="entry name" value="Porin"/>
    <property type="match status" value="1"/>
</dbReference>
<name>A0ABV2QF43_9BURK</name>
<keyword evidence="8" id="KW-0626">Porin</keyword>
<evidence type="ECO:0000256" key="1">
    <source>
        <dbReference type="ARBA" id="ARBA00004571"/>
    </source>
</evidence>
<keyword evidence="14" id="KW-1185">Reference proteome</keyword>
<evidence type="ECO:0000256" key="6">
    <source>
        <dbReference type="ARBA" id="ARBA00022729"/>
    </source>
</evidence>
<dbReference type="Pfam" id="PF13609">
    <property type="entry name" value="Porin_4"/>
    <property type="match status" value="1"/>
</dbReference>
<evidence type="ECO:0000313" key="13">
    <source>
        <dbReference type="EMBL" id="MET4579162.1"/>
    </source>
</evidence>
<evidence type="ECO:0000256" key="5">
    <source>
        <dbReference type="ARBA" id="ARBA00022692"/>
    </source>
</evidence>
<accession>A0ABV2QF43</accession>
<feature type="chain" id="PRO_5047143787" evidence="11">
    <location>
        <begin position="20"/>
        <end position="304"/>
    </location>
</feature>
<reference evidence="13 14" key="1">
    <citation type="submission" date="2024-06" db="EMBL/GenBank/DDBJ databases">
        <title>Sorghum-associated microbial communities from plants grown in Nebraska, USA.</title>
        <authorList>
            <person name="Schachtman D."/>
        </authorList>
    </citation>
    <scope>NUCLEOTIDE SEQUENCE [LARGE SCALE GENOMIC DNA]</scope>
    <source>
        <strain evidence="13 14">2709</strain>
    </source>
</reference>
<evidence type="ECO:0000256" key="2">
    <source>
        <dbReference type="ARBA" id="ARBA00011233"/>
    </source>
</evidence>
<gene>
    <name evidence="13" type="ORF">ABIE13_004285</name>
</gene>
<dbReference type="PANTHER" id="PTHR34501:SF9">
    <property type="entry name" value="MAJOR OUTER MEMBRANE PROTEIN P.IA"/>
    <property type="match status" value="1"/>
</dbReference>
<evidence type="ECO:0000256" key="7">
    <source>
        <dbReference type="ARBA" id="ARBA00023065"/>
    </source>
</evidence>
<dbReference type="RefSeq" id="WP_354446991.1">
    <property type="nucleotide sequence ID" value="NZ_JBEPSH010000008.1"/>
</dbReference>
<evidence type="ECO:0000259" key="12">
    <source>
        <dbReference type="Pfam" id="PF13609"/>
    </source>
</evidence>
<dbReference type="Proteomes" id="UP001549320">
    <property type="component" value="Unassembled WGS sequence"/>
</dbReference>
<dbReference type="PANTHER" id="PTHR34501">
    <property type="entry name" value="PROTEIN YDDL-RELATED"/>
    <property type="match status" value="1"/>
</dbReference>
<sequence>MKKSLIALAVLAASGAAMAQSSVTLYGVADAAINKIQGQQTQMGSGSTMTNGTSRLGVRGVEDLGGGLKAGFNFETGLSLEDGATSTAGGGFWGRSAHLWLGGNWGTFKMGRSLNPSFYGVSGGWELTGAANYNVLSNTFGWAGSGARNSSQFSYKTPSMGGFSAELAYITKGDNGGNAKWDANVLYANGPISAAIAANKVQQGKTNYAFGGKYNFGSFILAASYNARKDGVRREGFEIGGTALFGAFSVTADVTRDRRNDAGKKYTNFLLEGKYALSKRTFVYLAGLRLDGTNNYGLGVRHNF</sequence>
<comment type="caution">
    <text evidence="13">The sequence shown here is derived from an EMBL/GenBank/DDBJ whole genome shotgun (WGS) entry which is preliminary data.</text>
</comment>